<feature type="region of interest" description="Disordered" evidence="1">
    <location>
        <begin position="116"/>
        <end position="144"/>
    </location>
</feature>
<feature type="compositionally biased region" description="Basic and acidic residues" evidence="1">
    <location>
        <begin position="124"/>
        <end position="144"/>
    </location>
</feature>
<reference evidence="2" key="1">
    <citation type="submission" date="2019-10" db="EMBL/GenBank/DDBJ databases">
        <title>Conservation and host-specific expression of non-tandemly repeated heterogenous ribosome RNA gene in arbuscular mycorrhizal fungi.</title>
        <authorList>
            <person name="Maeda T."/>
            <person name="Kobayashi Y."/>
            <person name="Nakagawa T."/>
            <person name="Ezawa T."/>
            <person name="Yamaguchi K."/>
            <person name="Bino T."/>
            <person name="Nishimoto Y."/>
            <person name="Shigenobu S."/>
            <person name="Kawaguchi M."/>
        </authorList>
    </citation>
    <scope>NUCLEOTIDE SEQUENCE</scope>
    <source>
        <strain evidence="2">HR1</strain>
    </source>
</reference>
<dbReference type="AlphaFoldDB" id="A0A8H3L545"/>
<feature type="region of interest" description="Disordered" evidence="1">
    <location>
        <begin position="1"/>
        <end position="21"/>
    </location>
</feature>
<evidence type="ECO:0000256" key="1">
    <source>
        <dbReference type="SAM" id="MobiDB-lite"/>
    </source>
</evidence>
<dbReference type="Proteomes" id="UP000615446">
    <property type="component" value="Unassembled WGS sequence"/>
</dbReference>
<feature type="compositionally biased region" description="Basic and acidic residues" evidence="1">
    <location>
        <begin position="1"/>
        <end position="17"/>
    </location>
</feature>
<dbReference type="OrthoDB" id="2422868at2759"/>
<dbReference type="EMBL" id="BLAL01000050">
    <property type="protein sequence ID" value="GES80456.1"/>
    <property type="molecule type" value="Genomic_DNA"/>
</dbReference>
<name>A0A8H3L545_9GLOM</name>
<organism evidence="2 3">
    <name type="scientific">Rhizophagus clarus</name>
    <dbReference type="NCBI Taxonomy" id="94130"/>
    <lineage>
        <taxon>Eukaryota</taxon>
        <taxon>Fungi</taxon>
        <taxon>Fungi incertae sedis</taxon>
        <taxon>Mucoromycota</taxon>
        <taxon>Glomeromycotina</taxon>
        <taxon>Glomeromycetes</taxon>
        <taxon>Glomerales</taxon>
        <taxon>Glomeraceae</taxon>
        <taxon>Rhizophagus</taxon>
    </lineage>
</organism>
<protein>
    <submittedName>
        <fullName evidence="2">Uncharacterized protein</fullName>
    </submittedName>
</protein>
<gene>
    <name evidence="2" type="ORF">RCL2_000772800</name>
</gene>
<feature type="compositionally biased region" description="Polar residues" evidence="1">
    <location>
        <begin position="45"/>
        <end position="56"/>
    </location>
</feature>
<feature type="region of interest" description="Disordered" evidence="1">
    <location>
        <begin position="45"/>
        <end position="74"/>
    </location>
</feature>
<comment type="caution">
    <text evidence="2">The sequence shown here is derived from an EMBL/GenBank/DDBJ whole genome shotgun (WGS) entry which is preliminary data.</text>
</comment>
<evidence type="ECO:0000313" key="3">
    <source>
        <dbReference type="Proteomes" id="UP000615446"/>
    </source>
</evidence>
<proteinExistence type="predicted"/>
<evidence type="ECO:0000313" key="2">
    <source>
        <dbReference type="EMBL" id="GES80456.1"/>
    </source>
</evidence>
<accession>A0A8H3L545</accession>
<sequence>MSGLSNEKEHSAKTDKSNKKKACNWNENAVKLLLLFLIKRKEEVNNLSTKRGGSSNTKDDMDHNKQSGNDPIEVQFKEEVEEILDENRSSITPKVLDSSLNLDDLNNDEEKVLFNEITGRNKRKNESDSIHEEKPQKAPKSEIQRVKNLLEDLMYQRMEDQEYKREERKRRKIERKQREKQRQREFSLLITALHSSNNIALPQTNHVPFYQSI</sequence>
<feature type="region of interest" description="Disordered" evidence="1">
    <location>
        <begin position="161"/>
        <end position="183"/>
    </location>
</feature>